<feature type="domain" description="Carboxylesterase type B" evidence="2">
    <location>
        <begin position="29"/>
        <end position="195"/>
    </location>
</feature>
<dbReference type="Pfam" id="PF00135">
    <property type="entry name" value="COesterase"/>
    <property type="match status" value="2"/>
</dbReference>
<evidence type="ECO:0000313" key="4">
    <source>
        <dbReference type="Proteomes" id="UP001497453"/>
    </source>
</evidence>
<keyword evidence="1" id="KW-0732">Signal</keyword>
<gene>
    <name evidence="3" type="ORF">GFSPODELE1_LOCUS7651</name>
</gene>
<evidence type="ECO:0000313" key="3">
    <source>
        <dbReference type="EMBL" id="CAL1710102.1"/>
    </source>
</evidence>
<dbReference type="SUPFAM" id="SSF53474">
    <property type="entry name" value="alpha/beta-Hydrolases"/>
    <property type="match status" value="2"/>
</dbReference>
<protein>
    <recommendedName>
        <fullName evidence="2">Carboxylesterase type B domain-containing protein</fullName>
    </recommendedName>
</protein>
<feature type="chain" id="PRO_5047003936" description="Carboxylesterase type B domain-containing protein" evidence="1">
    <location>
        <begin position="20"/>
        <end position="526"/>
    </location>
</feature>
<dbReference type="Gene3D" id="3.40.50.1820">
    <property type="entry name" value="alpha/beta hydrolase"/>
    <property type="match status" value="2"/>
</dbReference>
<reference evidence="4" key="1">
    <citation type="submission" date="2024-04" db="EMBL/GenBank/DDBJ databases">
        <authorList>
            <person name="Shaw F."/>
            <person name="Minotto A."/>
        </authorList>
    </citation>
    <scope>NUCLEOTIDE SEQUENCE [LARGE SCALE GENOMIC DNA]</scope>
</reference>
<dbReference type="Proteomes" id="UP001497453">
    <property type="component" value="Chromosome 5"/>
</dbReference>
<sequence length="526" mass="58942">MRYWTFTASFLVSLRLTEALSLKTSEAIVDLGYAKYEGNVTYPKAVAYLGIPYAEPPVGDHRYRAPAPLNATRVRRETMGKRWMQRRTRFLAFKVPWQVCSEILLGWALRLIDALFVGGAGGAGSEDCLKVNVYAPLGAKKGQKLPVIVYFRGGAFVWGSAATTPFDHWVQQVPDVVAVAVYYRLDSFGFLPHPTDDSSLADHNVDSFIKRRLCDRFNGISMHLEVIPVVSPSIGRVLVGLRLSTISSLRITTTCSMLLLLNQFIVFLSGLWISRRFCPYINQSARFPLQCTLRWFPLFPRRQSHYRVSYDCHQRRFRRVPLIVGATSNETLSDEGSSISAALKTFFPALTDSDIAELEQRHPASDCTTFDQQFRAATGESELLCAREIMGGAFAKETDVFIYRFNQPNPTMGVSTVDHAADDYFLFRGSNPGFNGTATFTPLSPTEESFAEKLVAYWTSFVRTGDPNIHKLARSPVWPQFTSQDQMRIVLQEGSVSKSGNFVEAEPEAQSNRCALIARKALAEQN</sequence>
<dbReference type="EMBL" id="OZ037948">
    <property type="protein sequence ID" value="CAL1710102.1"/>
    <property type="molecule type" value="Genomic_DNA"/>
</dbReference>
<feature type="domain" description="Carboxylesterase type B" evidence="2">
    <location>
        <begin position="361"/>
        <end position="495"/>
    </location>
</feature>
<dbReference type="InterPro" id="IPR050309">
    <property type="entry name" value="Type-B_Carboxylest/Lipase"/>
</dbReference>
<keyword evidence="4" id="KW-1185">Reference proteome</keyword>
<accession>A0ABP1DQI0</accession>
<proteinExistence type="predicted"/>
<organism evidence="3 4">
    <name type="scientific">Somion occarium</name>
    <dbReference type="NCBI Taxonomy" id="3059160"/>
    <lineage>
        <taxon>Eukaryota</taxon>
        <taxon>Fungi</taxon>
        <taxon>Dikarya</taxon>
        <taxon>Basidiomycota</taxon>
        <taxon>Agaricomycotina</taxon>
        <taxon>Agaricomycetes</taxon>
        <taxon>Polyporales</taxon>
        <taxon>Cerrenaceae</taxon>
        <taxon>Somion</taxon>
    </lineage>
</organism>
<evidence type="ECO:0000259" key="2">
    <source>
        <dbReference type="Pfam" id="PF00135"/>
    </source>
</evidence>
<dbReference type="InterPro" id="IPR029058">
    <property type="entry name" value="AB_hydrolase_fold"/>
</dbReference>
<name>A0ABP1DQI0_9APHY</name>
<dbReference type="InterPro" id="IPR002018">
    <property type="entry name" value="CarbesteraseB"/>
</dbReference>
<feature type="signal peptide" evidence="1">
    <location>
        <begin position="1"/>
        <end position="19"/>
    </location>
</feature>
<dbReference type="PANTHER" id="PTHR11559">
    <property type="entry name" value="CARBOXYLESTERASE"/>
    <property type="match status" value="1"/>
</dbReference>
<evidence type="ECO:0000256" key="1">
    <source>
        <dbReference type="SAM" id="SignalP"/>
    </source>
</evidence>